<evidence type="ECO:0000256" key="1">
    <source>
        <dbReference type="SAM" id="Phobius"/>
    </source>
</evidence>
<feature type="transmembrane region" description="Helical" evidence="1">
    <location>
        <begin position="31"/>
        <end position="52"/>
    </location>
</feature>
<keyword evidence="3" id="KW-1185">Reference proteome</keyword>
<reference evidence="2 3" key="1">
    <citation type="submission" date="2024-08" db="EMBL/GenBank/DDBJ databases">
        <authorList>
            <person name="Cucini C."/>
            <person name="Frati F."/>
        </authorList>
    </citation>
    <scope>NUCLEOTIDE SEQUENCE [LARGE SCALE GENOMIC DNA]</scope>
</reference>
<proteinExistence type="predicted"/>
<name>A0ABP1RJL7_9HEXA</name>
<comment type="caution">
    <text evidence="2">The sequence shown here is derived from an EMBL/GenBank/DDBJ whole genome shotgun (WGS) entry which is preliminary data.</text>
</comment>
<keyword evidence="1" id="KW-1133">Transmembrane helix</keyword>
<sequence length="153" mass="17535">MRGDSDRTITARLYREIQILALLSNQCFQDFVWINVHFGGRAVIIGVFYSLIVGKDLLSFGILALMIILLITLAIFVLLVIDYGSRPVAISQRFLNEWTRTATTKWRRKFGKSLQRIALRVGPFHKLSRGQVPITIRTCLQRTFYFVAQSNAI</sequence>
<dbReference type="EMBL" id="CAXLJM020000076">
    <property type="protein sequence ID" value="CAL8129230.1"/>
    <property type="molecule type" value="Genomic_DNA"/>
</dbReference>
<keyword evidence="1" id="KW-0812">Transmembrane</keyword>
<protein>
    <submittedName>
        <fullName evidence="2">Uncharacterized protein</fullName>
    </submittedName>
</protein>
<organism evidence="2 3">
    <name type="scientific">Orchesella dallaii</name>
    <dbReference type="NCBI Taxonomy" id="48710"/>
    <lineage>
        <taxon>Eukaryota</taxon>
        <taxon>Metazoa</taxon>
        <taxon>Ecdysozoa</taxon>
        <taxon>Arthropoda</taxon>
        <taxon>Hexapoda</taxon>
        <taxon>Collembola</taxon>
        <taxon>Entomobryomorpha</taxon>
        <taxon>Entomobryoidea</taxon>
        <taxon>Orchesellidae</taxon>
        <taxon>Orchesellinae</taxon>
        <taxon>Orchesella</taxon>
    </lineage>
</organism>
<gene>
    <name evidence="2" type="ORF">ODALV1_LOCUS22994</name>
</gene>
<keyword evidence="1" id="KW-0472">Membrane</keyword>
<accession>A0ABP1RJL7</accession>
<evidence type="ECO:0000313" key="3">
    <source>
        <dbReference type="Proteomes" id="UP001642540"/>
    </source>
</evidence>
<evidence type="ECO:0000313" key="2">
    <source>
        <dbReference type="EMBL" id="CAL8129230.1"/>
    </source>
</evidence>
<feature type="transmembrane region" description="Helical" evidence="1">
    <location>
        <begin position="58"/>
        <end position="81"/>
    </location>
</feature>
<dbReference type="Proteomes" id="UP001642540">
    <property type="component" value="Unassembled WGS sequence"/>
</dbReference>